<dbReference type="EMBL" id="JACIJH010000020">
    <property type="protein sequence ID" value="MBB5708539.1"/>
    <property type="molecule type" value="Genomic_DNA"/>
</dbReference>
<evidence type="ECO:0000313" key="2">
    <source>
        <dbReference type="Proteomes" id="UP000537161"/>
    </source>
</evidence>
<reference evidence="1 2" key="1">
    <citation type="submission" date="2020-08" db="EMBL/GenBank/DDBJ databases">
        <title>Genomic Encyclopedia of Type Strains, Phase IV (KMG-IV): sequencing the most valuable type-strain genomes for metagenomic binning, comparative biology and taxonomic classification.</title>
        <authorList>
            <person name="Goeker M."/>
        </authorList>
    </citation>
    <scope>NUCLEOTIDE SEQUENCE [LARGE SCALE GENOMIC DNA]</scope>
    <source>
        <strain evidence="1 2">DSM 27163</strain>
    </source>
</reference>
<keyword evidence="2" id="KW-1185">Reference proteome</keyword>
<comment type="caution">
    <text evidence="1">The sequence shown here is derived from an EMBL/GenBank/DDBJ whole genome shotgun (WGS) entry which is preliminary data.</text>
</comment>
<proteinExistence type="predicted"/>
<dbReference type="AlphaFoldDB" id="A0A7W9ESB6"/>
<protein>
    <submittedName>
        <fullName evidence="1">Uncharacterized protein</fullName>
    </submittedName>
</protein>
<organism evidence="1 2">
    <name type="scientific">Sphingopyxis panaciterrulae</name>
    <dbReference type="NCBI Taxonomy" id="462372"/>
    <lineage>
        <taxon>Bacteria</taxon>
        <taxon>Pseudomonadati</taxon>
        <taxon>Pseudomonadota</taxon>
        <taxon>Alphaproteobacteria</taxon>
        <taxon>Sphingomonadales</taxon>
        <taxon>Sphingomonadaceae</taxon>
        <taxon>Sphingopyxis</taxon>
    </lineage>
</organism>
<sequence>MSLYGLGPTCHEFSKRDEMPLDVTFHQMSGAIGSLILLWSRIERSARDDVVRLLGFLPGKAHGIKAVIGTWEGAVVETQPPDTLCSLLAATLRSQLQGQLDIRNGICHGLIGIMGSVGDVPAALSWELNGLKHSISWEELQSSLGWLSKIPSAFPMISDPALDRLDCRVVDTIENREWWRAEWGLLLP</sequence>
<dbReference type="Proteomes" id="UP000537161">
    <property type="component" value="Unassembled WGS sequence"/>
</dbReference>
<dbReference type="RefSeq" id="WP_184101361.1">
    <property type="nucleotide sequence ID" value="NZ_JACIJH010000020.1"/>
</dbReference>
<name>A0A7W9ESB6_9SPHN</name>
<gene>
    <name evidence="1" type="ORF">FHR21_003930</name>
</gene>
<evidence type="ECO:0000313" key="1">
    <source>
        <dbReference type="EMBL" id="MBB5708539.1"/>
    </source>
</evidence>
<accession>A0A7W9ESB6</accession>